<evidence type="ECO:0000259" key="3">
    <source>
        <dbReference type="Pfam" id="PF20870"/>
    </source>
</evidence>
<dbReference type="GeneID" id="122132884"/>
<dbReference type="OrthoDB" id="8857017at2759"/>
<keyword evidence="4" id="KW-1185">Reference proteome</keyword>
<evidence type="ECO:0000313" key="5">
    <source>
        <dbReference type="RefSeq" id="XP_042563665.1"/>
    </source>
</evidence>
<dbReference type="InterPro" id="IPR049146">
    <property type="entry name" value="FAM186A_B_C"/>
</dbReference>
<dbReference type="Pfam" id="PF20870">
    <property type="entry name" value="FAM186A-B_N"/>
    <property type="match status" value="1"/>
</dbReference>
<protein>
    <submittedName>
        <fullName evidence="5">Uncharacterized protein LOC122132884</fullName>
    </submittedName>
</protein>
<sequence>MQPPSVDSIMKDASLGTKCASDLTSILEDIQKSMSDNKALNMALTVVQTGLHNLNQAFQERSKEVKEREHSNKYDISNKMAHLSPQLHMEREMMHLKDKLTDLMEQKEALLFHIRTLQDHNHHRDGPLPKSTVVYLDSQPSSNTEPAATSRTSTNEQTLNTNNDLPPSLTLYPRPSLTSFLNVSEAAPVKEETESVVQQIEKKIAHLLQEFRETVFEILENYDANQLGAVNEMTNGHDIVKLYQFLQSSMHDCFDDIMSHIRERCKEEIIDLPFQDLSLFESELWDSPEVPPSEMLKEISEEIKKHGKSIENAGESLKALYTQPGKKRCSHTMPELLDMFKNISDMGKQQACKMRLTLESLCVMHRRIQKEEPADIPLPLPQSTLMVELKPAKPKMVEQKNPEPKVVEKPDVIKELVQDTLPKSSFLIPEPQKLPPNMESVSPKDHIDRYVAEMAAAAERLLRLRRMGSICVINVESQRANAKLLDQALFKRSISPRLYHLIRDIIMQTQSSVENRLCCILQRFMKHARLQQVCKILNARLLEARNLNDGHTIRRCYFYLQKVEKLQTKVSNSGYTKQASVDLIRKNCMARMLYLFNQVKINSKIRRNISSIRIFESFISTIKALSPNSTDKN</sequence>
<feature type="region of interest" description="Disordered" evidence="1">
    <location>
        <begin position="137"/>
        <end position="168"/>
    </location>
</feature>
<feature type="domain" description="FAM186A/B C-terminal" evidence="2">
    <location>
        <begin position="472"/>
        <end position="609"/>
    </location>
</feature>
<dbReference type="InterPro" id="IPR049144">
    <property type="entry name" value="FAM186A_B_N"/>
</dbReference>
<feature type="compositionally biased region" description="Polar residues" evidence="1">
    <location>
        <begin position="138"/>
        <end position="165"/>
    </location>
</feature>
<name>A0A8M1KM50_CLUHA</name>
<evidence type="ECO:0000259" key="2">
    <source>
        <dbReference type="Pfam" id="PF20865"/>
    </source>
</evidence>
<organism evidence="4 5">
    <name type="scientific">Clupea harengus</name>
    <name type="common">Atlantic herring</name>
    <dbReference type="NCBI Taxonomy" id="7950"/>
    <lineage>
        <taxon>Eukaryota</taxon>
        <taxon>Metazoa</taxon>
        <taxon>Chordata</taxon>
        <taxon>Craniata</taxon>
        <taxon>Vertebrata</taxon>
        <taxon>Euteleostomi</taxon>
        <taxon>Actinopterygii</taxon>
        <taxon>Neopterygii</taxon>
        <taxon>Teleostei</taxon>
        <taxon>Clupei</taxon>
        <taxon>Clupeiformes</taxon>
        <taxon>Clupeoidei</taxon>
        <taxon>Clupeidae</taxon>
        <taxon>Clupea</taxon>
    </lineage>
</organism>
<dbReference type="RefSeq" id="XP_042563665.1">
    <property type="nucleotide sequence ID" value="XM_042707731.1"/>
</dbReference>
<evidence type="ECO:0000256" key="1">
    <source>
        <dbReference type="SAM" id="MobiDB-lite"/>
    </source>
</evidence>
<feature type="domain" description="FAM186A/B N-terminal" evidence="3">
    <location>
        <begin position="2"/>
        <end position="66"/>
    </location>
</feature>
<dbReference type="Proteomes" id="UP000515152">
    <property type="component" value="Chromosome 5"/>
</dbReference>
<dbReference type="KEGG" id="char:122132884"/>
<dbReference type="Pfam" id="PF20865">
    <property type="entry name" value="FAM186A-B_C"/>
    <property type="match status" value="1"/>
</dbReference>
<dbReference type="AlphaFoldDB" id="A0A8M1KM50"/>
<evidence type="ECO:0000313" key="4">
    <source>
        <dbReference type="Proteomes" id="UP000515152"/>
    </source>
</evidence>
<proteinExistence type="predicted"/>
<gene>
    <name evidence="5" type="primary">LOC122132884</name>
</gene>
<accession>A0A8M1KM50</accession>
<reference evidence="5" key="1">
    <citation type="submission" date="2025-08" db="UniProtKB">
        <authorList>
            <consortium name="RefSeq"/>
        </authorList>
    </citation>
    <scope>IDENTIFICATION</scope>
</reference>